<dbReference type="GO" id="GO:0008962">
    <property type="term" value="F:phosphatidylglycerophosphatase activity"/>
    <property type="evidence" value="ECO:0007669"/>
    <property type="project" value="UniProtKB-EC"/>
</dbReference>
<dbReference type="GO" id="GO:0006655">
    <property type="term" value="P:phosphatidylglycerol biosynthetic process"/>
    <property type="evidence" value="ECO:0007669"/>
    <property type="project" value="UniProtKB-UniPathway"/>
</dbReference>
<feature type="transmembrane region" description="Helical" evidence="2">
    <location>
        <begin position="53"/>
        <end position="81"/>
    </location>
</feature>
<dbReference type="EC" id="3.1.3.27" evidence="1"/>
<dbReference type="GO" id="GO:0005886">
    <property type="term" value="C:plasma membrane"/>
    <property type="evidence" value="ECO:0007669"/>
    <property type="project" value="UniProtKB-SubCell"/>
</dbReference>
<comment type="pathway">
    <text evidence="1">Phospholipid metabolism; phosphatidylglycerol biosynthesis; phosphatidylglycerol from CDP-diacylglycerol: step 2/2.</text>
</comment>
<keyword evidence="1" id="KW-0479">Metal-binding</keyword>
<keyword evidence="1 2" id="KW-0472">Membrane</keyword>
<keyword evidence="1" id="KW-0460">Magnesium</keyword>
<evidence type="ECO:0000313" key="4">
    <source>
        <dbReference type="EMBL" id="OOR83871.1"/>
    </source>
</evidence>
<gene>
    <name evidence="4" type="ORF">B0180_05340</name>
</gene>
<dbReference type="InterPro" id="IPR026037">
    <property type="entry name" value="PgpA"/>
</dbReference>
<dbReference type="EMBL" id="MUXT01000006">
    <property type="protein sequence ID" value="OOR83871.1"/>
    <property type="molecule type" value="Genomic_DNA"/>
</dbReference>
<proteinExistence type="predicted"/>
<dbReference type="UniPathway" id="UPA00084">
    <property type="reaction ID" value="UER00504"/>
</dbReference>
<dbReference type="AlphaFoldDB" id="A0A1S9ZLD3"/>
<keyword evidence="1 2" id="KW-0812">Transmembrane</keyword>
<comment type="cofactor">
    <cofactor evidence="1">
        <name>Mg(2+)</name>
        <dbReference type="ChEBI" id="CHEBI:18420"/>
    </cofactor>
</comment>
<comment type="catalytic activity">
    <reaction evidence="1">
        <text>a 1,2-diacyl-sn-glycero-3-phospho-(1'-sn-glycero-3'-phosphate) + H2O = a 1,2-diacyl-sn-glycero-3-phospho-(1'-sn-glycerol) + phosphate</text>
        <dbReference type="Rhea" id="RHEA:33751"/>
        <dbReference type="ChEBI" id="CHEBI:15377"/>
        <dbReference type="ChEBI" id="CHEBI:43474"/>
        <dbReference type="ChEBI" id="CHEBI:60110"/>
        <dbReference type="ChEBI" id="CHEBI:64716"/>
        <dbReference type="EC" id="3.1.3.27"/>
    </reaction>
</comment>
<dbReference type="InterPro" id="IPR036681">
    <property type="entry name" value="PgpA-like_sf"/>
</dbReference>
<keyword evidence="1" id="KW-0442">Lipid degradation</keyword>
<keyword evidence="1" id="KW-1003">Cell membrane</keyword>
<comment type="subcellular location">
    <subcellularLocation>
        <location evidence="1">Cell inner membrane</location>
        <topology evidence="1">Multi-pass membrane protein</topology>
    </subcellularLocation>
</comment>
<name>A0A1S9ZLD3_9GAMM</name>
<evidence type="ECO:0000256" key="1">
    <source>
        <dbReference type="PIRNR" id="PIRNR006162"/>
    </source>
</evidence>
<dbReference type="Pfam" id="PF04608">
    <property type="entry name" value="PgpA"/>
    <property type="match status" value="1"/>
</dbReference>
<dbReference type="CDD" id="cd06971">
    <property type="entry name" value="PgpA"/>
    <property type="match status" value="1"/>
</dbReference>
<organism evidence="4 5">
    <name type="scientific">Moraxella canis</name>
    <dbReference type="NCBI Taxonomy" id="90239"/>
    <lineage>
        <taxon>Bacteria</taxon>
        <taxon>Pseudomonadati</taxon>
        <taxon>Pseudomonadota</taxon>
        <taxon>Gammaproteobacteria</taxon>
        <taxon>Moraxellales</taxon>
        <taxon>Moraxellaceae</taxon>
        <taxon>Moraxella</taxon>
    </lineage>
</organism>
<dbReference type="Proteomes" id="UP000190322">
    <property type="component" value="Unassembled WGS sequence"/>
</dbReference>
<keyword evidence="1" id="KW-0443">Lipid metabolism</keyword>
<feature type="transmembrane region" description="Helical" evidence="2">
    <location>
        <begin position="125"/>
        <end position="146"/>
    </location>
</feature>
<evidence type="ECO:0000256" key="2">
    <source>
        <dbReference type="SAM" id="Phobius"/>
    </source>
</evidence>
<reference evidence="4 5" key="1">
    <citation type="submission" date="2017-02" db="EMBL/GenBank/DDBJ databases">
        <title>Draft genome sequence of Moraxella canis CCUG 8415A type strain.</title>
        <authorList>
            <person name="Engstrom-Jakobsson H."/>
            <person name="Salva-Serra F."/>
            <person name="Thorell K."/>
            <person name="Gonzales-Siles L."/>
            <person name="Karlsson R."/>
            <person name="Boulund F."/>
            <person name="Engstrand L."/>
            <person name="Moore E."/>
        </authorList>
    </citation>
    <scope>NUCLEOTIDE SEQUENCE [LARGE SCALE GENOMIC DNA]</scope>
    <source>
        <strain evidence="4 5">CCUG 8415A</strain>
    </source>
</reference>
<dbReference type="PANTHER" id="PTHR36305">
    <property type="entry name" value="PHOSPHATIDYLGLYCEROPHOSPHATASE A"/>
    <property type="match status" value="1"/>
</dbReference>
<keyword evidence="1" id="KW-0595">Phospholipid degradation</keyword>
<keyword evidence="1" id="KW-0997">Cell inner membrane</keyword>
<comment type="caution">
    <text evidence="4">The sequence shown here is derived from an EMBL/GenBank/DDBJ whole genome shotgun (WGS) entry which is preliminary data.</text>
</comment>
<accession>A0A1S9ZLD3</accession>
<keyword evidence="2" id="KW-1133">Transmembrane helix</keyword>
<keyword evidence="1" id="KW-0378">Hydrolase</keyword>
<feature type="transmembrane region" description="Helical" evidence="2">
    <location>
        <begin position="167"/>
        <end position="190"/>
    </location>
</feature>
<dbReference type="GO" id="GO:0009395">
    <property type="term" value="P:phospholipid catabolic process"/>
    <property type="evidence" value="ECO:0007669"/>
    <property type="project" value="UniProtKB-KW"/>
</dbReference>
<dbReference type="PANTHER" id="PTHR36305:SF1">
    <property type="entry name" value="PHOSPHATIDYLGLYCEROPHOSPHATASE A"/>
    <property type="match status" value="1"/>
</dbReference>
<sequence length="191" mass="20812">MTQQKPDIHQANPCPPCPLSASSQEKLIYWLGIGLGSGLPQRAPGTWGTVGGLVVALVLLPLGAWALVLTTALGLLLGHYICETTSKLMNVHDDPHIVWDEWVGMWLTLLPTVFVLHHMDLLNGLYGDASLMAWLFGLGFVLFRLFDVVKPFPISWADKQMSGGFGIMLDDILAGVMAGIITVIVIYSFIL</sequence>
<dbReference type="GO" id="GO:0046872">
    <property type="term" value="F:metal ion binding"/>
    <property type="evidence" value="ECO:0007669"/>
    <property type="project" value="UniProtKB-KW"/>
</dbReference>
<feature type="transmembrane region" description="Helical" evidence="2">
    <location>
        <begin position="102"/>
        <end position="119"/>
    </location>
</feature>
<dbReference type="InterPro" id="IPR007686">
    <property type="entry name" value="YutG/PgpA"/>
</dbReference>
<evidence type="ECO:0000259" key="3">
    <source>
        <dbReference type="Pfam" id="PF04608"/>
    </source>
</evidence>
<protein>
    <recommendedName>
        <fullName evidence="1">Phosphatidylglycerophosphatase A</fullName>
        <ecNumber evidence="1">3.1.3.27</ecNumber>
    </recommendedName>
    <alternativeName>
        <fullName evidence="1">Phosphatidylglycerolphosphate phosphatase A</fullName>
    </alternativeName>
</protein>
<dbReference type="SUPFAM" id="SSF101307">
    <property type="entry name" value="YutG-like"/>
    <property type="match status" value="1"/>
</dbReference>
<feature type="domain" description="YutG/PgpA" evidence="3">
    <location>
        <begin position="32"/>
        <end position="185"/>
    </location>
</feature>
<keyword evidence="1" id="KW-1208">Phospholipid metabolism</keyword>
<comment type="function">
    <text evidence="1">Lipid phosphatase which dephosphorylates phosphatidylglycerophosphate (PGP) to phosphatidylglycerol (PG).</text>
</comment>
<dbReference type="RefSeq" id="WP_078256010.1">
    <property type="nucleotide sequence ID" value="NZ_MUXT01000006.1"/>
</dbReference>
<dbReference type="PIRSF" id="PIRSF006162">
    <property type="entry name" value="PgpA"/>
    <property type="match status" value="1"/>
</dbReference>
<evidence type="ECO:0000313" key="5">
    <source>
        <dbReference type="Proteomes" id="UP000190322"/>
    </source>
</evidence>